<keyword evidence="4" id="KW-1185">Reference proteome</keyword>
<dbReference type="PROSITE" id="PS51186">
    <property type="entry name" value="GNAT"/>
    <property type="match status" value="1"/>
</dbReference>
<dbReference type="PANTHER" id="PTHR13947">
    <property type="entry name" value="GNAT FAMILY N-ACETYLTRANSFERASE"/>
    <property type="match status" value="1"/>
</dbReference>
<dbReference type="GO" id="GO:0008080">
    <property type="term" value="F:N-acetyltransferase activity"/>
    <property type="evidence" value="ECO:0007669"/>
    <property type="project" value="InterPro"/>
</dbReference>
<feature type="domain" description="N-acetyltransferase" evidence="2">
    <location>
        <begin position="2"/>
        <end position="162"/>
    </location>
</feature>
<gene>
    <name evidence="3" type="ORF">F4554_000639</name>
</gene>
<dbReference type="SUPFAM" id="SSF55729">
    <property type="entry name" value="Acyl-CoA N-acyltransferases (Nat)"/>
    <property type="match status" value="1"/>
</dbReference>
<dbReference type="Pfam" id="PF00583">
    <property type="entry name" value="Acetyltransf_1"/>
    <property type="match status" value="1"/>
</dbReference>
<evidence type="ECO:0000313" key="4">
    <source>
        <dbReference type="Proteomes" id="UP000579605"/>
    </source>
</evidence>
<dbReference type="RefSeq" id="WP_179785974.1">
    <property type="nucleotide sequence ID" value="NZ_BAAARR010000004.1"/>
</dbReference>
<dbReference type="Gene3D" id="3.40.630.30">
    <property type="match status" value="1"/>
</dbReference>
<dbReference type="InterPro" id="IPR000182">
    <property type="entry name" value="GNAT_dom"/>
</dbReference>
<keyword evidence="3" id="KW-0689">Ribosomal protein</keyword>
<dbReference type="GO" id="GO:0005840">
    <property type="term" value="C:ribosome"/>
    <property type="evidence" value="ECO:0007669"/>
    <property type="project" value="UniProtKB-KW"/>
</dbReference>
<dbReference type="Proteomes" id="UP000579605">
    <property type="component" value="Unassembled WGS sequence"/>
</dbReference>
<name>A0A852Z576_9ACTN</name>
<dbReference type="EMBL" id="JACBZH010000001">
    <property type="protein sequence ID" value="NYH88001.1"/>
    <property type="molecule type" value="Genomic_DNA"/>
</dbReference>
<dbReference type="InterPro" id="IPR050769">
    <property type="entry name" value="NAT_camello-type"/>
</dbReference>
<organism evidence="3 4">
    <name type="scientific">Actinopolymorpha rutila</name>
    <dbReference type="NCBI Taxonomy" id="446787"/>
    <lineage>
        <taxon>Bacteria</taxon>
        <taxon>Bacillati</taxon>
        <taxon>Actinomycetota</taxon>
        <taxon>Actinomycetes</taxon>
        <taxon>Propionibacteriales</taxon>
        <taxon>Actinopolymorphaceae</taxon>
        <taxon>Actinopolymorpha</taxon>
    </lineage>
</organism>
<keyword evidence="1" id="KW-0808">Transferase</keyword>
<reference evidence="3 4" key="1">
    <citation type="submission" date="2020-07" db="EMBL/GenBank/DDBJ databases">
        <title>Sequencing the genomes of 1000 actinobacteria strains.</title>
        <authorList>
            <person name="Klenk H.-P."/>
        </authorList>
    </citation>
    <scope>NUCLEOTIDE SEQUENCE [LARGE SCALE GENOMIC DNA]</scope>
    <source>
        <strain evidence="3 4">DSM 18448</strain>
    </source>
</reference>
<dbReference type="PANTHER" id="PTHR13947:SF58">
    <property type="entry name" value="8B (PUTATIVE,_PSEUDO-RELATED"/>
    <property type="match status" value="1"/>
</dbReference>
<dbReference type="AlphaFoldDB" id="A0A852Z576"/>
<dbReference type="CDD" id="cd04301">
    <property type="entry name" value="NAT_SF"/>
    <property type="match status" value="1"/>
</dbReference>
<sequence length="170" mass="19116">MIHVRRYQASDRPQIRTLHDRVWPIWHKGPEPPGWFTDLERIEECYLAFWVAVEERDGSEVLVGMVGADLPGADVPPRLVEGRTRLAHLSRMRIAPECRRVGVGARLCATLIDWAAANELEAVVTNTPSNNPPARSLYCKAGFTEVGTTIVGPAELMWFDLPFRGEVRTL</sequence>
<accession>A0A852Z576</accession>
<proteinExistence type="predicted"/>
<evidence type="ECO:0000313" key="3">
    <source>
        <dbReference type="EMBL" id="NYH88001.1"/>
    </source>
</evidence>
<keyword evidence="3" id="KW-0687">Ribonucleoprotein</keyword>
<comment type="caution">
    <text evidence="3">The sequence shown here is derived from an EMBL/GenBank/DDBJ whole genome shotgun (WGS) entry which is preliminary data.</text>
</comment>
<dbReference type="InterPro" id="IPR016181">
    <property type="entry name" value="Acyl_CoA_acyltransferase"/>
</dbReference>
<evidence type="ECO:0000256" key="1">
    <source>
        <dbReference type="ARBA" id="ARBA00022679"/>
    </source>
</evidence>
<evidence type="ECO:0000259" key="2">
    <source>
        <dbReference type="PROSITE" id="PS51186"/>
    </source>
</evidence>
<protein>
    <submittedName>
        <fullName evidence="3">Ribosomal protein S18 acetylase RimI-like enzyme</fullName>
    </submittedName>
</protein>